<reference evidence="3 4" key="1">
    <citation type="submission" date="2019-07" db="EMBL/GenBank/DDBJ databases">
        <title>Whole genome shotgun sequence of Oceanobacillus sojae NBRC 105379.</title>
        <authorList>
            <person name="Hosoyama A."/>
            <person name="Uohara A."/>
            <person name="Ohji S."/>
            <person name="Ichikawa N."/>
        </authorList>
    </citation>
    <scope>NUCLEOTIDE SEQUENCE [LARGE SCALE GENOMIC DNA]</scope>
    <source>
        <strain evidence="3 4">NBRC 105379</strain>
    </source>
</reference>
<evidence type="ECO:0008006" key="5">
    <source>
        <dbReference type="Google" id="ProtNLM"/>
    </source>
</evidence>
<dbReference type="InterPro" id="IPR036291">
    <property type="entry name" value="NAD(P)-bd_dom_sf"/>
</dbReference>
<evidence type="ECO:0000313" key="3">
    <source>
        <dbReference type="EMBL" id="GEN86993.1"/>
    </source>
</evidence>
<dbReference type="AlphaFoldDB" id="A0A511ZHR9"/>
<organism evidence="3 4">
    <name type="scientific">Oceanobacillus sojae</name>
    <dbReference type="NCBI Taxonomy" id="582851"/>
    <lineage>
        <taxon>Bacteria</taxon>
        <taxon>Bacillati</taxon>
        <taxon>Bacillota</taxon>
        <taxon>Bacilli</taxon>
        <taxon>Bacillales</taxon>
        <taxon>Bacillaceae</taxon>
        <taxon>Oceanobacillus</taxon>
    </lineage>
</organism>
<keyword evidence="2" id="KW-0560">Oxidoreductase</keyword>
<name>A0A511ZHR9_9BACI</name>
<dbReference type="Proteomes" id="UP000321558">
    <property type="component" value="Unassembled WGS sequence"/>
</dbReference>
<dbReference type="InterPro" id="IPR002347">
    <property type="entry name" value="SDR_fam"/>
</dbReference>
<dbReference type="CDD" id="cd05233">
    <property type="entry name" value="SDR_c"/>
    <property type="match status" value="1"/>
</dbReference>
<evidence type="ECO:0000256" key="2">
    <source>
        <dbReference type="ARBA" id="ARBA00023002"/>
    </source>
</evidence>
<sequence length="166" mass="18093">MGGLLDNNLEDWDKVSEINIKGTLHLVQEAVPYLKKDEGGAVVFIGSAAAAIPSEDFLQMSYGIGKGALKTATHYLSKELGPLGIRVNNVAPGFKWGPVLESAFQAQADQYDLTLEEVTKPVKDKMALRRFPTDDDVAKSCIFFCSDYAKNVTGQNLYVDAGYVLN</sequence>
<evidence type="ECO:0000313" key="4">
    <source>
        <dbReference type="Proteomes" id="UP000321558"/>
    </source>
</evidence>
<comment type="similarity">
    <text evidence="1">Belongs to the short-chain dehydrogenases/reductases (SDR) family.</text>
</comment>
<dbReference type="PANTHER" id="PTHR24321">
    <property type="entry name" value="DEHYDROGENASES, SHORT CHAIN"/>
    <property type="match status" value="1"/>
</dbReference>
<dbReference type="EMBL" id="BJYM01000006">
    <property type="protein sequence ID" value="GEN86993.1"/>
    <property type="molecule type" value="Genomic_DNA"/>
</dbReference>
<dbReference type="GO" id="GO:0016491">
    <property type="term" value="F:oxidoreductase activity"/>
    <property type="evidence" value="ECO:0007669"/>
    <property type="project" value="UniProtKB-KW"/>
</dbReference>
<dbReference type="Gene3D" id="3.40.50.720">
    <property type="entry name" value="NAD(P)-binding Rossmann-like Domain"/>
    <property type="match status" value="1"/>
</dbReference>
<accession>A0A511ZHR9</accession>
<dbReference type="PANTHER" id="PTHR24321:SF8">
    <property type="entry name" value="ESTRADIOL 17-BETA-DEHYDROGENASE 8-RELATED"/>
    <property type="match status" value="1"/>
</dbReference>
<protein>
    <recommendedName>
        <fullName evidence="5">Short-chain dehydrogenase</fullName>
    </recommendedName>
</protein>
<proteinExistence type="inferred from homology"/>
<gene>
    <name evidence="3" type="ORF">OSO01_17320</name>
</gene>
<dbReference type="PRINTS" id="PR00081">
    <property type="entry name" value="GDHRDH"/>
</dbReference>
<evidence type="ECO:0000256" key="1">
    <source>
        <dbReference type="ARBA" id="ARBA00006484"/>
    </source>
</evidence>
<keyword evidence="4" id="KW-1185">Reference proteome</keyword>
<dbReference type="SUPFAM" id="SSF51735">
    <property type="entry name" value="NAD(P)-binding Rossmann-fold domains"/>
    <property type="match status" value="1"/>
</dbReference>
<dbReference type="Pfam" id="PF13561">
    <property type="entry name" value="adh_short_C2"/>
    <property type="match status" value="1"/>
</dbReference>
<comment type="caution">
    <text evidence="3">The sequence shown here is derived from an EMBL/GenBank/DDBJ whole genome shotgun (WGS) entry which is preliminary data.</text>
</comment>
<dbReference type="STRING" id="582851.GCA_900162665_00863"/>